<proteinExistence type="predicted"/>
<name>A0A8S5NH79_9CAUD</name>
<accession>A0A8S5NH79</accession>
<sequence>MSYIAPDTDIYLLANVECDKSYDNVKYFTTKNAQHSYMSDKTVKSFTNQSYGRVNKGTFRLFCKADDVYQCNYLMFQNTAFGNKWFYAFINSIEYVSNNTCEVRFTIDLFQTWFLDCTVGQCFVEREHVTDDSIGAHTLNEDVPTGEMITAIEEQLTEFSKQYVYGVEICISDTQLNGIANQPTWFDKPVLSGIFQGSKIGTTENSDDLLTFLNNVISAGYQSTIIQIFTIPKIFAPSGTDSRVQTTRELPALPTKFGNYTPVNNRLYSSPFVDFVVYAPTGDKMVLHPELFSDYEHRILTFSGNQSVAPQIMCIPTNYKITGGTNKTEGYTLNYGIKGSFLYDAYQAEIASYGVGDVGGTLAHWLPRLLGTGSRTVGAGIGLGAAIEAGGGIPLLGAGLAGVSAVSSAVSTASDYLKETHDTSKLSGSSGGSVLWSQQILDTFVQVRQVREEYARIADNYFSMFGYKVCRLKVPNIATRPSWNFVKCSTVAISGAIPADAEELIMSVLKKGVTFWKTSFGNYSANNK</sequence>
<dbReference type="InterPro" id="IPR031772">
    <property type="entry name" value="Gp9_N"/>
</dbReference>
<dbReference type="EMBL" id="BK015162">
    <property type="protein sequence ID" value="DAD93560.1"/>
    <property type="molecule type" value="Genomic_DNA"/>
</dbReference>
<evidence type="ECO:0000313" key="3">
    <source>
        <dbReference type="EMBL" id="DAD93560.1"/>
    </source>
</evidence>
<dbReference type="Pfam" id="PF20934">
    <property type="entry name" value="phi29_gp9_C"/>
    <property type="match status" value="1"/>
</dbReference>
<protein>
    <submittedName>
        <fullName evidence="3">Major tail protein</fullName>
    </submittedName>
</protein>
<dbReference type="InterPro" id="IPR048710">
    <property type="entry name" value="Gp9_C"/>
</dbReference>
<evidence type="ECO:0000259" key="2">
    <source>
        <dbReference type="Pfam" id="PF20934"/>
    </source>
</evidence>
<feature type="domain" description="Tail knob protein gp9 N-terminal" evidence="1">
    <location>
        <begin position="8"/>
        <end position="116"/>
    </location>
</feature>
<feature type="domain" description="Tail knob protein gp9 C-terminal" evidence="2">
    <location>
        <begin position="443"/>
        <end position="527"/>
    </location>
</feature>
<reference evidence="3" key="1">
    <citation type="journal article" date="2021" name="Proc. Natl. Acad. Sci. U.S.A.">
        <title>A Catalog of Tens of Thousands of Viruses from Human Metagenomes Reveals Hidden Associations with Chronic Diseases.</title>
        <authorList>
            <person name="Tisza M.J."/>
            <person name="Buck C.B."/>
        </authorList>
    </citation>
    <scope>NUCLEOTIDE SEQUENCE</scope>
    <source>
        <strain evidence="3">Ct2nF21</strain>
    </source>
</reference>
<dbReference type="Pfam" id="PF16838">
    <property type="entry name" value="Caud_tail_N"/>
    <property type="match status" value="1"/>
</dbReference>
<evidence type="ECO:0000259" key="1">
    <source>
        <dbReference type="Pfam" id="PF16838"/>
    </source>
</evidence>
<organism evidence="3">
    <name type="scientific">Podoviridae sp. ct2nF21</name>
    <dbReference type="NCBI Taxonomy" id="2826537"/>
    <lineage>
        <taxon>Viruses</taxon>
        <taxon>Duplodnaviria</taxon>
        <taxon>Heunggongvirae</taxon>
        <taxon>Uroviricota</taxon>
        <taxon>Caudoviricetes</taxon>
    </lineage>
</organism>